<feature type="compositionally biased region" description="Low complexity" evidence="1">
    <location>
        <begin position="466"/>
        <end position="481"/>
    </location>
</feature>
<feature type="region of interest" description="Disordered" evidence="1">
    <location>
        <begin position="285"/>
        <end position="329"/>
    </location>
</feature>
<feature type="compositionally biased region" description="Low complexity" evidence="1">
    <location>
        <begin position="509"/>
        <end position="518"/>
    </location>
</feature>
<dbReference type="Proteomes" id="UP000002668">
    <property type="component" value="Genome"/>
</dbReference>
<keyword evidence="3" id="KW-1185">Reference proteome</keyword>
<feature type="compositionally biased region" description="Basic and acidic residues" evidence="1">
    <location>
        <begin position="593"/>
        <end position="612"/>
    </location>
</feature>
<name>E4ZH88_LEPMJ</name>
<organism evidence="3">
    <name type="scientific">Leptosphaeria maculans (strain JN3 / isolate v23.1.3 / race Av1-4-5-6-7-8)</name>
    <name type="common">Blackleg fungus</name>
    <name type="synonym">Phoma lingam</name>
    <dbReference type="NCBI Taxonomy" id="985895"/>
    <lineage>
        <taxon>Eukaryota</taxon>
        <taxon>Fungi</taxon>
        <taxon>Dikarya</taxon>
        <taxon>Ascomycota</taxon>
        <taxon>Pezizomycotina</taxon>
        <taxon>Dothideomycetes</taxon>
        <taxon>Pleosporomycetidae</taxon>
        <taxon>Pleosporales</taxon>
        <taxon>Pleosporineae</taxon>
        <taxon>Leptosphaeriaceae</taxon>
        <taxon>Plenodomus</taxon>
        <taxon>Plenodomus lingam/Leptosphaeria maculans species complex</taxon>
    </lineage>
</organism>
<evidence type="ECO:0000313" key="3">
    <source>
        <dbReference type="Proteomes" id="UP000002668"/>
    </source>
</evidence>
<feature type="compositionally biased region" description="Low complexity" evidence="1">
    <location>
        <begin position="527"/>
        <end position="539"/>
    </location>
</feature>
<evidence type="ECO:0000256" key="1">
    <source>
        <dbReference type="SAM" id="MobiDB-lite"/>
    </source>
</evidence>
<evidence type="ECO:0000313" key="2">
    <source>
        <dbReference type="EMBL" id="CBX90658.1"/>
    </source>
</evidence>
<dbReference type="InParanoid" id="E4ZH88"/>
<feature type="region of interest" description="Disordered" evidence="1">
    <location>
        <begin position="593"/>
        <end position="632"/>
    </location>
</feature>
<feature type="region of interest" description="Disordered" evidence="1">
    <location>
        <begin position="335"/>
        <end position="354"/>
    </location>
</feature>
<dbReference type="EMBL" id="FP929065">
    <property type="protein sequence ID" value="CBX90658.1"/>
    <property type="molecule type" value="Genomic_DNA"/>
</dbReference>
<feature type="compositionally biased region" description="Pro residues" evidence="1">
    <location>
        <begin position="292"/>
        <end position="323"/>
    </location>
</feature>
<dbReference type="HOGENOM" id="CLU_419230_0_0_1"/>
<sequence>MHNPTSPRLPGVPVLRLDATGAEYSRWRRSLKFALEAKGTWKHCNGEATMPMPDAGSRETASTTQPSLLEERRAWVRQDREVKLDIYLCLTEEVMLEVFEVGPPLPPSHLSALEIVESLDEHFTSFKFEDYHHAFCHFLNLHIDQYATIIEFNYEFWTTLEDLVDHGHPLSNTQACSAYFSKLRCTQNPWVAKMLQQWDLQSGEPQLLELMRESLRWNAIRPISYYSSHNQIAASIPDETYCSDSARSSLEAAVKNPYTSVTSSPTPYHLSNTLEDATISIGLCLTDSTPSFPDPDSPTIPNDPPPHSPPTPIHHLPANPPNPRLETRLPTLQTTPHLPESLRSKSASPRLPSTSVGYTVFPHSSHDAGACDTSLPDTMASSTTPPMLKRVVSLKTMPSQLKGPLGRAPPPLSEHPAFRTGAGVSGGEDAVDDTGGRFARDSCAMLTPGPVSAGLSTPVEGDDGASMSSSSSSSTSTSSSSYPKHPQPRITNPLQRRHSSCTDISSTKQPTPILLQHQHPPPPSPTSTPTTTTPYLPVSTWSANSSTLSLPLQGTPTPEPMTALPRIPAAPKWKTFGGTEGGGTVAMAMALARKKEKEKAREREKEREEVQGKSKKMGLQGGAVKASEVQRKRAWSMGMKFSRFSHSRGVREMI</sequence>
<dbReference type="GeneID" id="13284061"/>
<feature type="region of interest" description="Disordered" evidence="1">
    <location>
        <begin position="46"/>
        <end position="66"/>
    </location>
</feature>
<dbReference type="eggNOG" id="ENOG502RGG6">
    <property type="taxonomic scope" value="Eukaryota"/>
</dbReference>
<dbReference type="STRING" id="985895.E4ZH88"/>
<proteinExistence type="predicted"/>
<dbReference type="VEuPathDB" id="FungiDB:LEMA_P056920.1"/>
<feature type="region of interest" description="Disordered" evidence="1">
    <location>
        <begin position="401"/>
        <end position="539"/>
    </location>
</feature>
<dbReference type="AlphaFoldDB" id="E4ZH88"/>
<protein>
    <submittedName>
        <fullName evidence="2">Predicted protein</fullName>
    </submittedName>
</protein>
<accession>E4ZH88</accession>
<feature type="compositionally biased region" description="Polar residues" evidence="1">
    <location>
        <begin position="344"/>
        <end position="354"/>
    </location>
</feature>
<dbReference type="OrthoDB" id="3883943at2759"/>
<reference evidence="3" key="1">
    <citation type="journal article" date="2011" name="Nat. Commun.">
        <title>Effector diversification within compartments of the Leptosphaeria maculans genome affected by Repeat-Induced Point mutations.</title>
        <authorList>
            <person name="Rouxel T."/>
            <person name="Grandaubert J."/>
            <person name="Hane J.K."/>
            <person name="Hoede C."/>
            <person name="van de Wouw A.P."/>
            <person name="Couloux A."/>
            <person name="Dominguez V."/>
            <person name="Anthouard V."/>
            <person name="Bally P."/>
            <person name="Bourras S."/>
            <person name="Cozijnsen A.J."/>
            <person name="Ciuffetti L.M."/>
            <person name="Degrave A."/>
            <person name="Dilmaghani A."/>
            <person name="Duret L."/>
            <person name="Fudal I."/>
            <person name="Goodwin S.B."/>
            <person name="Gout L."/>
            <person name="Glaser N."/>
            <person name="Linglin J."/>
            <person name="Kema G.H.J."/>
            <person name="Lapalu N."/>
            <person name="Lawrence C.B."/>
            <person name="May K."/>
            <person name="Meyer M."/>
            <person name="Ollivier B."/>
            <person name="Poulain J."/>
            <person name="Schoch C.L."/>
            <person name="Simon A."/>
            <person name="Spatafora J.W."/>
            <person name="Stachowiak A."/>
            <person name="Turgeon B.G."/>
            <person name="Tyler B.M."/>
            <person name="Vincent D."/>
            <person name="Weissenbach J."/>
            <person name="Amselem J."/>
            <person name="Quesneville H."/>
            <person name="Oliver R.P."/>
            <person name="Wincker P."/>
            <person name="Balesdent M.-H."/>
            <person name="Howlett B.J."/>
        </authorList>
    </citation>
    <scope>NUCLEOTIDE SEQUENCE [LARGE SCALE GENOMIC DNA]</scope>
    <source>
        <strain evidence="3">JN3 / isolate v23.1.3 / race Av1-4-5-6-7-8</strain>
    </source>
</reference>
<gene>
    <name evidence="2" type="ORF">LEMA_P056920.1</name>
</gene>